<comment type="cofactor">
    <cofactor evidence="9 11">
        <name>Zn(2+)</name>
        <dbReference type="ChEBI" id="CHEBI:29105"/>
    </cofactor>
    <text evidence="9 11">Binds 1 zinc ion per subunit.</text>
</comment>
<dbReference type="SUPFAM" id="SSF63737">
    <property type="entry name" value="Leukotriene A4 hydrolase N-terminal domain"/>
    <property type="match status" value="1"/>
</dbReference>
<dbReference type="Pfam" id="PF01433">
    <property type="entry name" value="Peptidase_M1"/>
    <property type="match status" value="1"/>
</dbReference>
<dbReference type="VEuPathDB" id="FungiDB:LELG_02564"/>
<dbReference type="EC" id="3.4.11.-" evidence="11"/>
<dbReference type="GO" id="GO:0016020">
    <property type="term" value="C:membrane"/>
    <property type="evidence" value="ECO:0007669"/>
    <property type="project" value="TreeGrafter"/>
</dbReference>
<dbReference type="Gene3D" id="2.60.40.1910">
    <property type="match status" value="1"/>
</dbReference>
<dbReference type="HOGENOM" id="CLU_003705_0_1_1"/>
<evidence type="ECO:0000256" key="3">
    <source>
        <dbReference type="ARBA" id="ARBA00022670"/>
    </source>
</evidence>
<evidence type="ECO:0000256" key="8">
    <source>
        <dbReference type="PIRSR" id="PIRSR634016-1"/>
    </source>
</evidence>
<dbReference type="AlphaFoldDB" id="A5DYX7"/>
<dbReference type="GO" id="GO:0008270">
    <property type="term" value="F:zinc ion binding"/>
    <property type="evidence" value="ECO:0007669"/>
    <property type="project" value="UniProtKB-UniRule"/>
</dbReference>
<name>A5DYX7_LODEL</name>
<keyword evidence="6 9" id="KW-0862">Zinc</keyword>
<dbReference type="KEGG" id="lel:PVL30_003397"/>
<evidence type="ECO:0000256" key="5">
    <source>
        <dbReference type="ARBA" id="ARBA00022801"/>
    </source>
</evidence>
<dbReference type="Pfam" id="PF17900">
    <property type="entry name" value="Peptidase_M1_N"/>
    <property type="match status" value="1"/>
</dbReference>
<accession>A5DYX7</accession>
<dbReference type="Gene3D" id="1.10.390.10">
    <property type="entry name" value="Neutral Protease Domain 2"/>
    <property type="match status" value="1"/>
</dbReference>
<reference evidence="15 16" key="1">
    <citation type="journal article" date="2009" name="Nature">
        <title>Evolution of pathogenicity and sexual reproduction in eight Candida genomes.</title>
        <authorList>
            <person name="Butler G."/>
            <person name="Rasmussen M.D."/>
            <person name="Lin M.F."/>
            <person name="Santos M.A."/>
            <person name="Sakthikumar S."/>
            <person name="Munro C.A."/>
            <person name="Rheinbay E."/>
            <person name="Grabherr M."/>
            <person name="Forche A."/>
            <person name="Reedy J.L."/>
            <person name="Agrafioti I."/>
            <person name="Arnaud M.B."/>
            <person name="Bates S."/>
            <person name="Brown A.J."/>
            <person name="Brunke S."/>
            <person name="Costanzo M.C."/>
            <person name="Fitzpatrick D.A."/>
            <person name="de Groot P.W."/>
            <person name="Harris D."/>
            <person name="Hoyer L.L."/>
            <person name="Hube B."/>
            <person name="Klis F.M."/>
            <person name="Kodira C."/>
            <person name="Lennard N."/>
            <person name="Logue M.E."/>
            <person name="Martin R."/>
            <person name="Neiman A.M."/>
            <person name="Nikolaou E."/>
            <person name="Quail M.A."/>
            <person name="Quinn J."/>
            <person name="Santos M.C."/>
            <person name="Schmitzberger F.F."/>
            <person name="Sherlock G."/>
            <person name="Shah P."/>
            <person name="Silverstein K.A."/>
            <person name="Skrzypek M.S."/>
            <person name="Soll D."/>
            <person name="Staggs R."/>
            <person name="Stansfield I."/>
            <person name="Stumpf M.P."/>
            <person name="Sudbery P.E."/>
            <person name="Srikantha T."/>
            <person name="Zeng Q."/>
            <person name="Berman J."/>
            <person name="Berriman M."/>
            <person name="Heitman J."/>
            <person name="Gow N.A."/>
            <person name="Lorenz M.C."/>
            <person name="Birren B.W."/>
            <person name="Kellis M."/>
            <person name="Cuomo C.A."/>
        </authorList>
    </citation>
    <scope>NUCLEOTIDE SEQUENCE [LARGE SCALE GENOMIC DNA]</scope>
    <source>
        <strain evidence="16">ATCC 11503 / BCRC 21390 / CBS 2605 / JCM 1781 / NBRC 1676 / NRRL YB-4239</strain>
    </source>
</reference>
<dbReference type="GeneID" id="5233248"/>
<dbReference type="PANTHER" id="PTHR11533:SF171">
    <property type="entry name" value="AMINOPEPTIDASE"/>
    <property type="match status" value="1"/>
</dbReference>
<dbReference type="EMBL" id="CH981526">
    <property type="protein sequence ID" value="EDK44385.1"/>
    <property type="molecule type" value="Genomic_DNA"/>
</dbReference>
<dbReference type="eggNOG" id="KOG1046">
    <property type="taxonomic scope" value="Eukaryota"/>
</dbReference>
<keyword evidence="3 11" id="KW-0645">Protease</keyword>
<proteinExistence type="inferred from homology"/>
<dbReference type="InterPro" id="IPR045357">
    <property type="entry name" value="Aminopeptidase_N-like_N"/>
</dbReference>
<evidence type="ECO:0000313" key="16">
    <source>
        <dbReference type="Proteomes" id="UP000001996"/>
    </source>
</evidence>
<keyword evidence="16" id="KW-1185">Reference proteome</keyword>
<organism evidence="15 16">
    <name type="scientific">Lodderomyces elongisporus (strain ATCC 11503 / CBS 2605 / JCM 1781 / NBRC 1676 / NRRL YB-4239)</name>
    <name type="common">Yeast</name>
    <name type="synonym">Saccharomyces elongisporus</name>
    <dbReference type="NCBI Taxonomy" id="379508"/>
    <lineage>
        <taxon>Eukaryota</taxon>
        <taxon>Fungi</taxon>
        <taxon>Dikarya</taxon>
        <taxon>Ascomycota</taxon>
        <taxon>Saccharomycotina</taxon>
        <taxon>Pichiomycetes</taxon>
        <taxon>Debaryomycetaceae</taxon>
        <taxon>Candida/Lodderomyces clade</taxon>
        <taxon>Lodderomyces</taxon>
    </lineage>
</organism>
<dbReference type="InterPro" id="IPR042097">
    <property type="entry name" value="Aminopeptidase_N-like_N_sf"/>
</dbReference>
<comment type="similarity">
    <text evidence="1 11">Belongs to the peptidase M1 family.</text>
</comment>
<dbReference type="FunFam" id="1.10.390.10:FF:000001">
    <property type="entry name" value="Aminopeptidase"/>
    <property type="match status" value="1"/>
</dbReference>
<keyword evidence="4 9" id="KW-0479">Metal-binding</keyword>
<dbReference type="Gene3D" id="1.25.50.20">
    <property type="match status" value="1"/>
</dbReference>
<evidence type="ECO:0000256" key="1">
    <source>
        <dbReference type="ARBA" id="ARBA00010136"/>
    </source>
</evidence>
<dbReference type="SUPFAM" id="SSF55486">
    <property type="entry name" value="Metalloproteases ('zincins'), catalytic domain"/>
    <property type="match status" value="1"/>
</dbReference>
<dbReference type="PRINTS" id="PR00756">
    <property type="entry name" value="ALADIPTASE"/>
</dbReference>
<dbReference type="InterPro" id="IPR027268">
    <property type="entry name" value="Peptidase_M4/M1_CTD_sf"/>
</dbReference>
<dbReference type="InterPro" id="IPR024571">
    <property type="entry name" value="ERAP1-like_C_dom"/>
</dbReference>
<dbReference type="GO" id="GO:0005737">
    <property type="term" value="C:cytoplasm"/>
    <property type="evidence" value="ECO:0007669"/>
    <property type="project" value="TreeGrafter"/>
</dbReference>
<dbReference type="Pfam" id="PF11838">
    <property type="entry name" value="ERAP1_C"/>
    <property type="match status" value="1"/>
</dbReference>
<evidence type="ECO:0000256" key="9">
    <source>
        <dbReference type="PIRSR" id="PIRSR634016-3"/>
    </source>
</evidence>
<dbReference type="OrthoDB" id="10031169at2759"/>
<dbReference type="Gene3D" id="2.60.40.1730">
    <property type="entry name" value="tricorn interacting facor f3 domain"/>
    <property type="match status" value="1"/>
</dbReference>
<gene>
    <name evidence="15" type="ORF">LELG_02564</name>
</gene>
<dbReference type="STRING" id="379508.A5DYX7"/>
<evidence type="ECO:0000259" key="14">
    <source>
        <dbReference type="Pfam" id="PF17900"/>
    </source>
</evidence>
<feature type="binding site" evidence="9">
    <location>
        <position position="328"/>
    </location>
    <ligand>
        <name>Zn(2+)</name>
        <dbReference type="ChEBI" id="CHEBI:29105"/>
        <note>catalytic</note>
    </ligand>
</feature>
<dbReference type="MEROPS" id="M01.A25"/>
<feature type="binding site" evidence="9">
    <location>
        <position position="324"/>
    </location>
    <ligand>
        <name>Zn(2+)</name>
        <dbReference type="ChEBI" id="CHEBI:29105"/>
        <note>catalytic</note>
    </ligand>
</feature>
<dbReference type="InterPro" id="IPR034016">
    <property type="entry name" value="M1_APN-typ"/>
</dbReference>
<sequence length="892" mass="101728">MSHVDQEPYYEALPTHLKPYHYDLSIYDVDTENDTFKGTVVIYLNVVKSTKELHLNYRDLVITKEKISIVSSDSDGKNNKTIEVDSIVENKSKEYFIVKFNETIVPEKSELKVTISYDAKIQSNMAGFYKSPYTENGEEKIMLSTQFEATDARRAFPCLDEPSFKATFTVDITANSQWEILGNTPVESTTNDSDKSLKKVKFEKTPIMSTYLVAWACGDFEYVESFTETKYNGKPLPVRIYTTKGYVQDAQLASEIAPKVVDYFSKVFEIQYPLPKLDLLAVHSFSHNAMENWGLITYRSTALLFSETKSDPSYKQKVAYVVAHELAHQWFGNLVTMKWWDELWLNEGFATWVGFLAVDYLYPEWDIFSEFVSESLQQALNLDGLENSHPIEVPVVDALDIDQVFDAISYLKGGSTILMLSEYLGRETFLKGVALYLNRSAYSNATSHDLWSAIGQVSQKPIDQLMEPWIKKVGFPIVSVGQHENSLVLSQSRFLNGGKDNDIGKREENETQWWIPLNISTNSTQLKEHKTIDSFDSEKVVIDDFPLQSLDYFKLNKATSGVYRVNYDDSILKNNILAHFDKLSARDKVGLIADAGAIACAGNNPTTTFLTLVESIVQQLGNDYVVWLELGKWLSNFAIAFTTETTALKIHAFLTSVYKQKAIEIVNSIKNIENLDNADFMLTKFRSEILTRAGRLQIAEVYDFALGLFEKGDIHPSLRLFVYTTIAASSKFSEDQYKVILNQITHPTSLDSREVALTALGSVTNTDIAKELLKVMVDTKIVPLMDLHFLAKPLSANYATKNLFLDFFLENYEESFYKPMSTNAIVLDRLVKLTLRNYQNNEVHDRIDKFFATRDVHGFERSLKQSLDNIKINANWYNRDLTKVNEYLESKY</sequence>
<evidence type="ECO:0000256" key="4">
    <source>
        <dbReference type="ARBA" id="ARBA00022723"/>
    </source>
</evidence>
<feature type="domain" description="Peptidase M1 membrane alanine aminopeptidase" evidence="12">
    <location>
        <begin position="254"/>
        <end position="469"/>
    </location>
</feature>
<feature type="site" description="Transition state stabilizer" evidence="10">
    <location>
        <position position="410"/>
    </location>
</feature>
<keyword evidence="5 11" id="KW-0378">Hydrolase</keyword>
<dbReference type="InParanoid" id="A5DYX7"/>
<evidence type="ECO:0000313" key="15">
    <source>
        <dbReference type="EMBL" id="EDK44385.1"/>
    </source>
</evidence>
<evidence type="ECO:0000256" key="7">
    <source>
        <dbReference type="ARBA" id="ARBA00023049"/>
    </source>
</evidence>
<feature type="domain" description="Aminopeptidase N-like N-terminal" evidence="14">
    <location>
        <begin position="18"/>
        <end position="212"/>
    </location>
</feature>
<evidence type="ECO:0000256" key="11">
    <source>
        <dbReference type="RuleBase" id="RU364040"/>
    </source>
</evidence>
<feature type="active site" description="Proton acceptor" evidence="8">
    <location>
        <position position="325"/>
    </location>
</feature>
<dbReference type="PANTHER" id="PTHR11533">
    <property type="entry name" value="PROTEASE M1 ZINC METALLOPROTEASE"/>
    <property type="match status" value="1"/>
</dbReference>
<dbReference type="Proteomes" id="UP000001996">
    <property type="component" value="Unassembled WGS sequence"/>
</dbReference>
<dbReference type="InterPro" id="IPR050344">
    <property type="entry name" value="Peptidase_M1_aminopeptidases"/>
</dbReference>
<evidence type="ECO:0000259" key="13">
    <source>
        <dbReference type="Pfam" id="PF11838"/>
    </source>
</evidence>
<evidence type="ECO:0000259" key="12">
    <source>
        <dbReference type="Pfam" id="PF01433"/>
    </source>
</evidence>
<feature type="binding site" evidence="9">
    <location>
        <position position="347"/>
    </location>
    <ligand>
        <name>Zn(2+)</name>
        <dbReference type="ChEBI" id="CHEBI:29105"/>
        <note>catalytic</note>
    </ligand>
</feature>
<protein>
    <recommendedName>
        <fullName evidence="11">Aminopeptidase</fullName>
        <ecNumber evidence="11">3.4.11.-</ecNumber>
    </recommendedName>
</protein>
<dbReference type="GO" id="GO:0070006">
    <property type="term" value="F:metalloaminopeptidase activity"/>
    <property type="evidence" value="ECO:0007669"/>
    <property type="project" value="TreeGrafter"/>
</dbReference>
<feature type="domain" description="ERAP1-like C-terminal" evidence="13">
    <location>
        <begin position="553"/>
        <end position="871"/>
    </location>
</feature>
<keyword evidence="2 11" id="KW-0031">Aminopeptidase</keyword>
<dbReference type="GO" id="GO:0042277">
    <property type="term" value="F:peptide binding"/>
    <property type="evidence" value="ECO:0007669"/>
    <property type="project" value="TreeGrafter"/>
</dbReference>
<dbReference type="GO" id="GO:0043171">
    <property type="term" value="P:peptide catabolic process"/>
    <property type="evidence" value="ECO:0007669"/>
    <property type="project" value="TreeGrafter"/>
</dbReference>
<evidence type="ECO:0000256" key="2">
    <source>
        <dbReference type="ARBA" id="ARBA00022438"/>
    </source>
</evidence>
<evidence type="ECO:0000256" key="6">
    <source>
        <dbReference type="ARBA" id="ARBA00022833"/>
    </source>
</evidence>
<dbReference type="GO" id="GO:0006508">
    <property type="term" value="P:proteolysis"/>
    <property type="evidence" value="ECO:0007669"/>
    <property type="project" value="UniProtKB-KW"/>
</dbReference>
<evidence type="ECO:0000256" key="10">
    <source>
        <dbReference type="PIRSR" id="PIRSR634016-4"/>
    </source>
</evidence>
<keyword evidence="7 11" id="KW-0482">Metalloprotease</keyword>
<dbReference type="InterPro" id="IPR001930">
    <property type="entry name" value="Peptidase_M1"/>
</dbReference>
<dbReference type="InterPro" id="IPR014782">
    <property type="entry name" value="Peptidase_M1_dom"/>
</dbReference>
<dbReference type="OMA" id="WNVWSQF"/>
<dbReference type="CDD" id="cd09601">
    <property type="entry name" value="M1_APN-Q_like"/>
    <property type="match status" value="1"/>
</dbReference>